<dbReference type="GO" id="GO:0043565">
    <property type="term" value="F:sequence-specific DNA binding"/>
    <property type="evidence" value="ECO:0007669"/>
    <property type="project" value="InterPro"/>
</dbReference>
<keyword evidence="5" id="KW-0597">Phosphoprotein</keyword>
<dbReference type="FunFam" id="3.40.50.300:FF:000006">
    <property type="entry name" value="DNA-binding transcriptional regulator NtrC"/>
    <property type="match status" value="1"/>
</dbReference>
<feature type="modified residue" description="4-aspartylphosphate" evidence="5">
    <location>
        <position position="44"/>
    </location>
</feature>
<dbReference type="InterPro" id="IPR009057">
    <property type="entry name" value="Homeodomain-like_sf"/>
</dbReference>
<dbReference type="InterPro" id="IPR058031">
    <property type="entry name" value="AAA_lid_NorR"/>
</dbReference>
<dbReference type="Gene3D" id="3.40.50.300">
    <property type="entry name" value="P-loop containing nucleotide triphosphate hydrolases"/>
    <property type="match status" value="1"/>
</dbReference>
<dbReference type="Pfam" id="PF25601">
    <property type="entry name" value="AAA_lid_14"/>
    <property type="match status" value="1"/>
</dbReference>
<keyword evidence="4" id="KW-0804">Transcription</keyword>
<comment type="caution">
    <text evidence="8">The sequence shown here is derived from an EMBL/GenBank/DDBJ whole genome shotgun (WGS) entry which is preliminary data.</text>
</comment>
<dbReference type="InterPro" id="IPR027417">
    <property type="entry name" value="P-loop_NTPase"/>
</dbReference>
<dbReference type="InterPro" id="IPR011006">
    <property type="entry name" value="CheY-like_superfamily"/>
</dbReference>
<dbReference type="GO" id="GO:0006355">
    <property type="term" value="P:regulation of DNA-templated transcription"/>
    <property type="evidence" value="ECO:0007669"/>
    <property type="project" value="InterPro"/>
</dbReference>
<evidence type="ECO:0000313" key="8">
    <source>
        <dbReference type="EMBL" id="TXS89796.1"/>
    </source>
</evidence>
<dbReference type="SUPFAM" id="SSF52540">
    <property type="entry name" value="P-loop containing nucleoside triphosphate hydrolases"/>
    <property type="match status" value="1"/>
</dbReference>
<dbReference type="SUPFAM" id="SSF52172">
    <property type="entry name" value="CheY-like"/>
    <property type="match status" value="1"/>
</dbReference>
<evidence type="ECO:0000259" key="7">
    <source>
        <dbReference type="PROSITE" id="PS50110"/>
    </source>
</evidence>
<dbReference type="PRINTS" id="PR01590">
    <property type="entry name" value="HTHFIS"/>
</dbReference>
<dbReference type="Pfam" id="PF00072">
    <property type="entry name" value="Response_reg"/>
    <property type="match status" value="1"/>
</dbReference>
<keyword evidence="9" id="KW-1185">Reference proteome</keyword>
<dbReference type="PROSITE" id="PS50045">
    <property type="entry name" value="SIGMA54_INTERACT_4"/>
    <property type="match status" value="1"/>
</dbReference>
<evidence type="ECO:0000256" key="4">
    <source>
        <dbReference type="ARBA" id="ARBA00023163"/>
    </source>
</evidence>
<dbReference type="PANTHER" id="PTHR32071">
    <property type="entry name" value="TRANSCRIPTIONAL REGULATORY PROTEIN"/>
    <property type="match status" value="1"/>
</dbReference>
<dbReference type="OrthoDB" id="9804019at2"/>
<dbReference type="SUPFAM" id="SSF46689">
    <property type="entry name" value="Homeodomain-like"/>
    <property type="match status" value="1"/>
</dbReference>
<dbReference type="Pfam" id="PF02954">
    <property type="entry name" value="HTH_8"/>
    <property type="match status" value="1"/>
</dbReference>
<dbReference type="InterPro" id="IPR001789">
    <property type="entry name" value="Sig_transdc_resp-reg_receiver"/>
</dbReference>
<dbReference type="CDD" id="cd00009">
    <property type="entry name" value="AAA"/>
    <property type="match status" value="1"/>
</dbReference>
<dbReference type="Gene3D" id="1.10.8.60">
    <property type="match status" value="1"/>
</dbReference>
<dbReference type="InterPro" id="IPR014264">
    <property type="entry name" value="PEP-CTERM_resp_reg"/>
</dbReference>
<dbReference type="Proteomes" id="UP000321933">
    <property type="component" value="Unassembled WGS sequence"/>
</dbReference>
<protein>
    <submittedName>
        <fullName evidence="8">PEP-CTERM-box response regulator transcription factor</fullName>
    </submittedName>
</protein>
<dbReference type="PROSITE" id="PS00676">
    <property type="entry name" value="SIGMA54_INTERACT_2"/>
    <property type="match status" value="1"/>
</dbReference>
<keyword evidence="2" id="KW-0067">ATP-binding</keyword>
<feature type="domain" description="Sigma-54 factor interaction" evidence="6">
    <location>
        <begin position="138"/>
        <end position="367"/>
    </location>
</feature>
<dbReference type="Pfam" id="PF00158">
    <property type="entry name" value="Sigma54_activat"/>
    <property type="match status" value="1"/>
</dbReference>
<evidence type="ECO:0000313" key="9">
    <source>
        <dbReference type="Proteomes" id="UP000321933"/>
    </source>
</evidence>
<dbReference type="Gene3D" id="3.40.50.2300">
    <property type="match status" value="1"/>
</dbReference>
<gene>
    <name evidence="8" type="primary">prsR</name>
    <name evidence="8" type="ORF">FVW59_16765</name>
</gene>
<keyword evidence="3" id="KW-0805">Transcription regulation</keyword>
<accession>A0A5C8ZMR5</accession>
<dbReference type="GO" id="GO:0000160">
    <property type="term" value="P:phosphorelay signal transduction system"/>
    <property type="evidence" value="ECO:0007669"/>
    <property type="project" value="InterPro"/>
</dbReference>
<dbReference type="InterPro" id="IPR025943">
    <property type="entry name" value="Sigma_54_int_dom_ATP-bd_2"/>
</dbReference>
<dbReference type="GO" id="GO:0005524">
    <property type="term" value="F:ATP binding"/>
    <property type="evidence" value="ECO:0007669"/>
    <property type="project" value="UniProtKB-KW"/>
</dbReference>
<evidence type="ECO:0000256" key="2">
    <source>
        <dbReference type="ARBA" id="ARBA00022840"/>
    </source>
</evidence>
<dbReference type="PANTHER" id="PTHR32071:SF113">
    <property type="entry name" value="ALGINATE BIOSYNTHESIS TRANSCRIPTIONAL REGULATORY PROTEIN ALGB"/>
    <property type="match status" value="1"/>
</dbReference>
<dbReference type="InterPro" id="IPR003593">
    <property type="entry name" value="AAA+_ATPase"/>
</dbReference>
<dbReference type="PROSITE" id="PS50110">
    <property type="entry name" value="RESPONSE_REGULATORY"/>
    <property type="match status" value="1"/>
</dbReference>
<keyword evidence="1" id="KW-0547">Nucleotide-binding</keyword>
<evidence type="ECO:0000259" key="6">
    <source>
        <dbReference type="PROSITE" id="PS50045"/>
    </source>
</evidence>
<dbReference type="SMART" id="SM00448">
    <property type="entry name" value="REC"/>
    <property type="match status" value="1"/>
</dbReference>
<evidence type="ECO:0000256" key="5">
    <source>
        <dbReference type="PROSITE-ProRule" id="PRU00169"/>
    </source>
</evidence>
<dbReference type="NCBIfam" id="TIGR02915">
    <property type="entry name" value="PEP_resp_reg"/>
    <property type="match status" value="1"/>
</dbReference>
<sequence>MEDDKGLQSQLRWAFEDFEVAIAGDREEAIAHLRRFEPGVVLLDLGLPPDPGGVTEGMATLTEILSLSPDTKIVVVTGDNDRANAVRAIGLGAYDFYQKPVDPQLLGLIIDRAYRVHELERDNRRFSRIEDKMPLNGIIATSPQMLKVCRTVEKVAPTNATTLLLGASGTGKERFARALHDLSQRAKGKMIAINCAAIPANLLESELFGYEKGAFTGATQTTPGKIEYADGGTLFLDEIGDLPLELQAKLLRFLQERVVERVGGRKEIPVDVRIVCATHQDLSTHISDGRFREDLYYRISELVINIPPLRDRDGDALVLATVFLDRFAKEMGRNIKGFDEQARRAIETHHWPGNVRELESRVKRAVILSDSINVSAEDLELEEVDFEDAPFNLKQVREEVERKAIRRALSHCKDNISDTATLLGITRPTLYNLMEKYQLKP</sequence>
<reference evidence="8 9" key="1">
    <citation type="submission" date="2019-08" db="EMBL/GenBank/DDBJ databases">
        <title>Parahaliea maris sp. nov., isolated from the surface seawater.</title>
        <authorList>
            <person name="Liu Y."/>
        </authorList>
    </citation>
    <scope>NUCLEOTIDE SEQUENCE [LARGE SCALE GENOMIC DNA]</scope>
    <source>
        <strain evidence="8 9">S2-26</strain>
    </source>
</reference>
<evidence type="ECO:0000256" key="1">
    <source>
        <dbReference type="ARBA" id="ARBA00022741"/>
    </source>
</evidence>
<name>A0A5C8ZMR5_9GAMM</name>
<feature type="domain" description="Response regulatory" evidence="7">
    <location>
        <begin position="1"/>
        <end position="114"/>
    </location>
</feature>
<dbReference type="AlphaFoldDB" id="A0A5C8ZMR5"/>
<dbReference type="Gene3D" id="1.10.10.60">
    <property type="entry name" value="Homeodomain-like"/>
    <property type="match status" value="1"/>
</dbReference>
<proteinExistence type="predicted"/>
<evidence type="ECO:0000256" key="3">
    <source>
        <dbReference type="ARBA" id="ARBA00023015"/>
    </source>
</evidence>
<dbReference type="InterPro" id="IPR002197">
    <property type="entry name" value="HTH_Fis"/>
</dbReference>
<dbReference type="EMBL" id="VRYZ01000008">
    <property type="protein sequence ID" value="TXS89796.1"/>
    <property type="molecule type" value="Genomic_DNA"/>
</dbReference>
<dbReference type="SMART" id="SM00382">
    <property type="entry name" value="AAA"/>
    <property type="match status" value="1"/>
</dbReference>
<organism evidence="8 9">
    <name type="scientific">Parahaliea aestuarii</name>
    <dbReference type="NCBI Taxonomy" id="1852021"/>
    <lineage>
        <taxon>Bacteria</taxon>
        <taxon>Pseudomonadati</taxon>
        <taxon>Pseudomonadota</taxon>
        <taxon>Gammaproteobacteria</taxon>
        <taxon>Cellvibrionales</taxon>
        <taxon>Halieaceae</taxon>
        <taxon>Parahaliea</taxon>
    </lineage>
</organism>
<dbReference type="InterPro" id="IPR002078">
    <property type="entry name" value="Sigma_54_int"/>
</dbReference>